<comment type="caution">
    <text evidence="1">The sequence shown here is derived from an EMBL/GenBank/DDBJ whole genome shotgun (WGS) entry which is preliminary data.</text>
</comment>
<organism evidence="1 2">
    <name type="scientific">Solanum commersonii</name>
    <name type="common">Commerson's wild potato</name>
    <name type="synonym">Commerson's nightshade</name>
    <dbReference type="NCBI Taxonomy" id="4109"/>
    <lineage>
        <taxon>Eukaryota</taxon>
        <taxon>Viridiplantae</taxon>
        <taxon>Streptophyta</taxon>
        <taxon>Embryophyta</taxon>
        <taxon>Tracheophyta</taxon>
        <taxon>Spermatophyta</taxon>
        <taxon>Magnoliopsida</taxon>
        <taxon>eudicotyledons</taxon>
        <taxon>Gunneridae</taxon>
        <taxon>Pentapetalae</taxon>
        <taxon>asterids</taxon>
        <taxon>lamiids</taxon>
        <taxon>Solanales</taxon>
        <taxon>Solanaceae</taxon>
        <taxon>Solanoideae</taxon>
        <taxon>Solaneae</taxon>
        <taxon>Solanum</taxon>
    </lineage>
</organism>
<sequence>MNVEYDPAFPRIFTTFGRPGGPGAGAEATIVGNTGAGGEEIAGGIGAIAAASLLMKGQKTAGEMKQIPFYTPFIGLEPEISS</sequence>
<accession>A0A9J5X6C9</accession>
<name>A0A9J5X6C9_SOLCO</name>
<gene>
    <name evidence="1" type="ORF">H5410_053608</name>
</gene>
<dbReference type="AlphaFoldDB" id="A0A9J5X6C9"/>
<proteinExistence type="predicted"/>
<protein>
    <submittedName>
        <fullName evidence="1">Uncharacterized protein</fullName>
    </submittedName>
</protein>
<evidence type="ECO:0000313" key="2">
    <source>
        <dbReference type="Proteomes" id="UP000824120"/>
    </source>
</evidence>
<keyword evidence="2" id="KW-1185">Reference proteome</keyword>
<dbReference type="Proteomes" id="UP000824120">
    <property type="component" value="Chromosome 10"/>
</dbReference>
<reference evidence="1 2" key="1">
    <citation type="submission" date="2020-09" db="EMBL/GenBank/DDBJ databases">
        <title>De no assembly of potato wild relative species, Solanum commersonii.</title>
        <authorList>
            <person name="Cho K."/>
        </authorList>
    </citation>
    <scope>NUCLEOTIDE SEQUENCE [LARGE SCALE GENOMIC DNA]</scope>
    <source>
        <strain evidence="1">LZ3.2</strain>
        <tissue evidence="1">Leaf</tissue>
    </source>
</reference>
<dbReference type="EMBL" id="JACXVP010000010">
    <property type="protein sequence ID" value="KAG5582981.1"/>
    <property type="molecule type" value="Genomic_DNA"/>
</dbReference>
<evidence type="ECO:0000313" key="1">
    <source>
        <dbReference type="EMBL" id="KAG5582981.1"/>
    </source>
</evidence>